<feature type="region of interest" description="Disordered" evidence="1">
    <location>
        <begin position="113"/>
        <end position="140"/>
    </location>
</feature>
<reference evidence="3 4" key="2">
    <citation type="submission" date="2017-04" db="EMBL/GenBank/DDBJ databases">
        <title>CpG methylation of centromeres and impact of large insertions on vertebrate speciation.</title>
        <authorList>
            <person name="Ichikawa K."/>
            <person name="Yoshimura J."/>
            <person name="Morishita S."/>
        </authorList>
    </citation>
    <scope>NUCLEOTIDE SEQUENCE</scope>
    <source>
        <strain evidence="3 4">HSOK</strain>
    </source>
</reference>
<evidence type="ECO:0000313" key="3">
    <source>
        <dbReference type="Ensembl" id="ENSORLP00015024520.1"/>
    </source>
</evidence>
<dbReference type="Ensembl" id="ENSORLT00015007726.1">
    <property type="protein sequence ID" value="ENSORLP00015024520.1"/>
    <property type="gene ID" value="ENSORLG00015005136.1"/>
</dbReference>
<reference evidence="3" key="4">
    <citation type="submission" date="2025-09" db="UniProtKB">
        <authorList>
            <consortium name="Ensembl"/>
        </authorList>
    </citation>
    <scope>IDENTIFICATION</scope>
    <source>
        <strain evidence="3">HSOK</strain>
    </source>
</reference>
<protein>
    <submittedName>
        <fullName evidence="3">Uncharacterized protein</fullName>
    </submittedName>
</protein>
<dbReference type="Proteomes" id="UP000265200">
    <property type="component" value="Chromosome 5"/>
</dbReference>
<feature type="signal peptide" evidence="2">
    <location>
        <begin position="1"/>
        <end position="21"/>
    </location>
</feature>
<reference evidence="3" key="3">
    <citation type="submission" date="2025-08" db="UniProtKB">
        <authorList>
            <consortium name="Ensembl"/>
        </authorList>
    </citation>
    <scope>IDENTIFICATION</scope>
    <source>
        <strain evidence="3">HSOK</strain>
    </source>
</reference>
<feature type="chain" id="PRO_5018030693" evidence="2">
    <location>
        <begin position="22"/>
        <end position="220"/>
    </location>
</feature>
<reference key="1">
    <citation type="journal article" date="2007" name="Nature">
        <title>The medaka draft genome and insights into vertebrate genome evolution.</title>
        <authorList>
            <person name="Kasahara M."/>
            <person name="Naruse K."/>
            <person name="Sasaki S."/>
            <person name="Nakatani Y."/>
            <person name="Qu W."/>
            <person name="Ahsan B."/>
            <person name="Yamada T."/>
            <person name="Nagayasu Y."/>
            <person name="Doi K."/>
            <person name="Kasai Y."/>
            <person name="Jindo T."/>
            <person name="Kobayashi D."/>
            <person name="Shimada A."/>
            <person name="Toyoda A."/>
            <person name="Kuroki Y."/>
            <person name="Fujiyama A."/>
            <person name="Sasaki T."/>
            <person name="Shimizu A."/>
            <person name="Asakawa S."/>
            <person name="Shimizu N."/>
            <person name="Hashimoto S."/>
            <person name="Yang J."/>
            <person name="Lee Y."/>
            <person name="Matsushima K."/>
            <person name="Sugano S."/>
            <person name="Sakaizumi M."/>
            <person name="Narita T."/>
            <person name="Ohishi K."/>
            <person name="Haga S."/>
            <person name="Ohta F."/>
            <person name="Nomoto H."/>
            <person name="Nogata K."/>
            <person name="Morishita T."/>
            <person name="Endo T."/>
            <person name="Shin-I T."/>
            <person name="Takeda H."/>
            <person name="Morishita S."/>
            <person name="Kohara Y."/>
        </authorList>
    </citation>
    <scope>NUCLEOTIDE SEQUENCE [LARGE SCALE GENOMIC DNA]</scope>
    <source>
        <strain>Hd-rR</strain>
    </source>
</reference>
<keyword evidence="2" id="KW-0732">Signal</keyword>
<sequence>WHASRVAAFSDLILLLIQVFTRPPLFTRPPFSHVPPLIIQFSHVPPLIIQVFTRPPFSPVPPLIIHFSHVPPLIIQVFTRPPVNNPSFHPSPLSPSQRKGPEDFALDVGRAPAAGRAAGRSRRKAVRPPEQPPAERPPGKGVLCEVGGAVLLALLLGQRAAGEVPEPQVRFRSGSSPVAKAAAASVCQQLSREYFEAQFFFLSLPLSKNLTPATNCYPGK</sequence>
<evidence type="ECO:0000256" key="1">
    <source>
        <dbReference type="SAM" id="MobiDB-lite"/>
    </source>
</evidence>
<name>A0A3P9IWR2_ORYLA</name>
<accession>A0A3P9IWR2</accession>
<evidence type="ECO:0000313" key="4">
    <source>
        <dbReference type="Proteomes" id="UP000265200"/>
    </source>
</evidence>
<proteinExistence type="predicted"/>
<evidence type="ECO:0000256" key="2">
    <source>
        <dbReference type="SAM" id="SignalP"/>
    </source>
</evidence>
<organism evidence="3 4">
    <name type="scientific">Oryzias latipes</name>
    <name type="common">Japanese rice fish</name>
    <name type="synonym">Japanese killifish</name>
    <dbReference type="NCBI Taxonomy" id="8090"/>
    <lineage>
        <taxon>Eukaryota</taxon>
        <taxon>Metazoa</taxon>
        <taxon>Chordata</taxon>
        <taxon>Craniata</taxon>
        <taxon>Vertebrata</taxon>
        <taxon>Euteleostomi</taxon>
        <taxon>Actinopterygii</taxon>
        <taxon>Neopterygii</taxon>
        <taxon>Teleostei</taxon>
        <taxon>Neoteleostei</taxon>
        <taxon>Acanthomorphata</taxon>
        <taxon>Ovalentaria</taxon>
        <taxon>Atherinomorphae</taxon>
        <taxon>Beloniformes</taxon>
        <taxon>Adrianichthyidae</taxon>
        <taxon>Oryziinae</taxon>
        <taxon>Oryzias</taxon>
    </lineage>
</organism>
<dbReference type="AlphaFoldDB" id="A0A3P9IWR2"/>